<evidence type="ECO:0000313" key="2">
    <source>
        <dbReference type="EMBL" id="MBI8990378.1"/>
    </source>
</evidence>
<dbReference type="Proteomes" id="UP000645966">
    <property type="component" value="Unassembled WGS sequence"/>
</dbReference>
<dbReference type="PROSITE" id="PS51257">
    <property type="entry name" value="PROKAR_LIPOPROTEIN"/>
    <property type="match status" value="1"/>
</dbReference>
<protein>
    <submittedName>
        <fullName evidence="2">Extracellular solute-binding protein</fullName>
    </submittedName>
</protein>
<reference evidence="2" key="1">
    <citation type="submission" date="2020-12" db="EMBL/GenBank/DDBJ databases">
        <title>Genome public.</title>
        <authorList>
            <person name="Sun Q."/>
        </authorList>
    </citation>
    <scope>NUCLEOTIDE SEQUENCE</scope>
    <source>
        <strain evidence="2">CCM 8863</strain>
    </source>
</reference>
<accession>A0A934IAK9</accession>
<proteinExistence type="predicted"/>
<comment type="caution">
    <text evidence="2">The sequence shown here is derived from an EMBL/GenBank/DDBJ whole genome shotgun (WGS) entry which is preliminary data.</text>
</comment>
<feature type="chain" id="PRO_5038823362" evidence="1">
    <location>
        <begin position="21"/>
        <end position="419"/>
    </location>
</feature>
<keyword evidence="1" id="KW-0732">Signal</keyword>
<dbReference type="AlphaFoldDB" id="A0A934IAK9"/>
<dbReference type="EMBL" id="JAEIOS010000015">
    <property type="protein sequence ID" value="MBI8990378.1"/>
    <property type="molecule type" value="Genomic_DNA"/>
</dbReference>
<feature type="signal peptide" evidence="1">
    <location>
        <begin position="1"/>
        <end position="20"/>
    </location>
</feature>
<dbReference type="SUPFAM" id="SSF53850">
    <property type="entry name" value="Periplasmic binding protein-like II"/>
    <property type="match status" value="1"/>
</dbReference>
<dbReference type="PANTHER" id="PTHR43649">
    <property type="entry name" value="ARABINOSE-BINDING PROTEIN-RELATED"/>
    <property type="match status" value="1"/>
</dbReference>
<dbReference type="Pfam" id="PF01547">
    <property type="entry name" value="SBP_bac_1"/>
    <property type="match status" value="1"/>
</dbReference>
<keyword evidence="3" id="KW-1185">Reference proteome</keyword>
<dbReference type="Gene3D" id="3.40.190.10">
    <property type="entry name" value="Periplasmic binding protein-like II"/>
    <property type="match status" value="1"/>
</dbReference>
<evidence type="ECO:0000256" key="1">
    <source>
        <dbReference type="SAM" id="SignalP"/>
    </source>
</evidence>
<evidence type="ECO:0000313" key="3">
    <source>
        <dbReference type="Proteomes" id="UP000645966"/>
    </source>
</evidence>
<gene>
    <name evidence="2" type="ORF">JDV75_11500</name>
</gene>
<dbReference type="PANTHER" id="PTHR43649:SF30">
    <property type="entry name" value="ABC TRANSPORTER SUBSTRATE-BINDING PROTEIN"/>
    <property type="match status" value="1"/>
</dbReference>
<dbReference type="RefSeq" id="WP_198739375.1">
    <property type="nucleotide sequence ID" value="NZ_JAEIOS010000015.1"/>
</dbReference>
<name>A0A934IAK9_9CORY</name>
<sequence>MRPFITRVAVTTVTAGLALAGLSACSGGDSSGSGGADGSTEINLLIPSYSDDTKALWETIITGFEADHPDVTVDLQVESWENINDVMRNNIQANKTPDILNIDSFTDYASEDLLYPAEDVVSAETLENIQPSFRENASMDGTQWGLPLIASARALFYNKDLFEQAGIAEPPADWNALRDDALAIKDLGLPGVDGYGMPLGNEEAQGETAVWFFGAGGGYAENGEIAIDTAENLEGATFMKELIDAGATQANPGSSQRTPLGKTFFQGKVGMVVGLPQYKKLIEEQNPDLNYGLAPIPTKDGDAMTLGVADHLMVFRNDEDAAKQEAVRDFLDYFYSDDVYTDFVGTLGFIPVTVSGGEKMKSDETIEEFIPLLPNARFYPFTNPDWQAAQGAIQSNIGRIGSEDPAEVLEAIQMQVEQG</sequence>
<dbReference type="InterPro" id="IPR006059">
    <property type="entry name" value="SBP"/>
</dbReference>
<dbReference type="InterPro" id="IPR050490">
    <property type="entry name" value="Bact_solute-bd_prot1"/>
</dbReference>
<organism evidence="2 3">
    <name type="scientific">Corynebacterium meridianum</name>
    <dbReference type="NCBI Taxonomy" id="2765363"/>
    <lineage>
        <taxon>Bacteria</taxon>
        <taxon>Bacillati</taxon>
        <taxon>Actinomycetota</taxon>
        <taxon>Actinomycetes</taxon>
        <taxon>Mycobacteriales</taxon>
        <taxon>Corynebacteriaceae</taxon>
        <taxon>Corynebacterium</taxon>
    </lineage>
</organism>